<proteinExistence type="predicted"/>
<organism evidence="1 2">
    <name type="scientific">Olea europaea subsp. europaea</name>
    <dbReference type="NCBI Taxonomy" id="158383"/>
    <lineage>
        <taxon>Eukaryota</taxon>
        <taxon>Viridiplantae</taxon>
        <taxon>Streptophyta</taxon>
        <taxon>Embryophyta</taxon>
        <taxon>Tracheophyta</taxon>
        <taxon>Spermatophyta</taxon>
        <taxon>Magnoliopsida</taxon>
        <taxon>eudicotyledons</taxon>
        <taxon>Gunneridae</taxon>
        <taxon>Pentapetalae</taxon>
        <taxon>asterids</taxon>
        <taxon>lamiids</taxon>
        <taxon>Lamiales</taxon>
        <taxon>Oleaceae</taxon>
        <taxon>Oleeae</taxon>
        <taxon>Olea</taxon>
    </lineage>
</organism>
<keyword evidence="2" id="KW-1185">Reference proteome</keyword>
<sequence length="111" mass="12399">MHTGIPMLPIRAWSFEFNKLAKEVAESKVICLPSSPLRFTNEKISSSSAWNLAERAKKESAAIKRAMQSLGCKVYFSEDGECVGIENNISGFRQGKCCIFAARKYIRAVHL</sequence>
<reference evidence="1 2" key="1">
    <citation type="submission" date="2019-12" db="EMBL/GenBank/DDBJ databases">
        <authorList>
            <person name="Alioto T."/>
            <person name="Alioto T."/>
            <person name="Gomez Garrido J."/>
        </authorList>
    </citation>
    <scope>NUCLEOTIDE SEQUENCE [LARGE SCALE GENOMIC DNA]</scope>
</reference>
<dbReference type="AlphaFoldDB" id="A0A8S0TSQ1"/>
<name>A0A8S0TSQ1_OLEEU</name>
<comment type="caution">
    <text evidence="1">The sequence shown here is derived from an EMBL/GenBank/DDBJ whole genome shotgun (WGS) entry which is preliminary data.</text>
</comment>
<evidence type="ECO:0000313" key="1">
    <source>
        <dbReference type="EMBL" id="CAA3007936.1"/>
    </source>
</evidence>
<dbReference type="Proteomes" id="UP000594638">
    <property type="component" value="Unassembled WGS sequence"/>
</dbReference>
<gene>
    <name evidence="1" type="ORF">OLEA9_A088539</name>
</gene>
<dbReference type="OrthoDB" id="271628at2759"/>
<dbReference type="EMBL" id="CACTIH010007287">
    <property type="protein sequence ID" value="CAA3007936.1"/>
    <property type="molecule type" value="Genomic_DNA"/>
</dbReference>
<evidence type="ECO:0000313" key="2">
    <source>
        <dbReference type="Proteomes" id="UP000594638"/>
    </source>
</evidence>
<accession>A0A8S0TSQ1</accession>
<protein>
    <submittedName>
        <fullName evidence="1">Phosphatidylinositol-3-phosphatase myotubularin-1 isoform X2</fullName>
    </submittedName>
</protein>
<dbReference type="Gramene" id="OE9A088539T1">
    <property type="protein sequence ID" value="OE9A088539C1"/>
    <property type="gene ID" value="OE9A088539"/>
</dbReference>